<dbReference type="EMBL" id="CP031226">
    <property type="protein sequence ID" value="AXH59807.1"/>
    <property type="molecule type" value="Genomic_DNA"/>
</dbReference>
<organism evidence="1 2">
    <name type="scientific">Pseudomonas amygdali pv. lachrymans str. M301315</name>
    <dbReference type="NCBI Taxonomy" id="629260"/>
    <lineage>
        <taxon>Bacteria</taxon>
        <taxon>Pseudomonadati</taxon>
        <taxon>Pseudomonadota</taxon>
        <taxon>Gammaproteobacteria</taxon>
        <taxon>Pseudomonadales</taxon>
        <taxon>Pseudomonadaceae</taxon>
        <taxon>Pseudomonas</taxon>
        <taxon>Pseudomonas amygdali</taxon>
    </lineage>
</organism>
<name>A0AAD0PW35_PSEAV</name>
<sequence length="144" mass="16175">MTTHTPQATETPHLNLQPLRDFVTENHTSQWPSRAKLYFGEIELYARMTSRVMGAAYGKTIDLADITIPDNLRGRKLFSRILLEFERLAVQHGRSVYVESIVSPIIRSALARRGYFFADGILGSAWKTPESLQADLESAQASPP</sequence>
<gene>
    <name evidence="1" type="ORF">PLA107_031785</name>
</gene>
<dbReference type="GeneID" id="39474229"/>
<proteinExistence type="predicted"/>
<dbReference type="Proteomes" id="UP000006426">
    <property type="component" value="Plasmid pmppla107"/>
</dbReference>
<evidence type="ECO:0008006" key="3">
    <source>
        <dbReference type="Google" id="ProtNLM"/>
    </source>
</evidence>
<reference evidence="1 2" key="1">
    <citation type="journal article" date="2011" name="PLoS Pathog.">
        <title>Dynamic evolution of pathogenicity revealed by sequencing and comparative genomics of 19 Pseudomonas syringae isolates.</title>
        <authorList>
            <person name="Baltrus D.A."/>
            <person name="Nishimura M.T."/>
            <person name="Romanchuk A."/>
            <person name="Chang J.H."/>
            <person name="Mukhtar M.S."/>
            <person name="Cherkis K."/>
            <person name="Roach J."/>
            <person name="Grant S.R."/>
            <person name="Jones C.D."/>
            <person name="Dangl J.L."/>
        </authorList>
    </citation>
    <scope>NUCLEOTIDE SEQUENCE [LARGE SCALE GENOMIC DNA]</scope>
    <source>
        <strain evidence="1 2">M301315</strain>
    </source>
</reference>
<protein>
    <recommendedName>
        <fullName evidence="3">N-acetyltransferase domain-containing protein</fullName>
    </recommendedName>
</protein>
<keyword evidence="1" id="KW-0614">Plasmid</keyword>
<evidence type="ECO:0000313" key="2">
    <source>
        <dbReference type="Proteomes" id="UP000006426"/>
    </source>
</evidence>
<evidence type="ECO:0000313" key="1">
    <source>
        <dbReference type="EMBL" id="AXH59807.1"/>
    </source>
</evidence>
<geneLocation type="plasmid" evidence="2">
    <name>pmppla107</name>
</geneLocation>
<dbReference type="RefSeq" id="WP_005741911.1">
    <property type="nucleotide sequence ID" value="NZ_CP031226.1"/>
</dbReference>
<dbReference type="AlphaFoldDB" id="A0AAD0PW35"/>
<accession>A0AAD0PW35</accession>